<evidence type="ECO:0000313" key="2">
    <source>
        <dbReference type="EMBL" id="KZV95518.1"/>
    </source>
</evidence>
<sequence length="191" mass="21423">MREISKLSIVYGACQVLQQYQSSCRRPRSDEFDGAESDMTPPGVVTRRPDAPRTASSPERDTPGHALAWIGRVARTQKPWPGTRRRLERSRSADVSSRVPRNLDSRGAVRASRQVPSRIIAEPRDQRSAAFDGIATTRTTGVDCRRGTTQTRPERVHELFLDTARPGIGRVWTRRGRLGHRQNRVRTASVG</sequence>
<evidence type="ECO:0000313" key="3">
    <source>
        <dbReference type="Proteomes" id="UP000077266"/>
    </source>
</evidence>
<dbReference type="InParanoid" id="A0A165JYB9"/>
<proteinExistence type="predicted"/>
<dbReference type="Proteomes" id="UP000077266">
    <property type="component" value="Unassembled WGS sequence"/>
</dbReference>
<keyword evidence="3" id="KW-1185">Reference proteome</keyword>
<feature type="region of interest" description="Disordered" evidence="1">
    <location>
        <begin position="25"/>
        <end position="101"/>
    </location>
</feature>
<gene>
    <name evidence="2" type="ORF">EXIGLDRAFT_473420</name>
</gene>
<organism evidence="2 3">
    <name type="scientific">Exidia glandulosa HHB12029</name>
    <dbReference type="NCBI Taxonomy" id="1314781"/>
    <lineage>
        <taxon>Eukaryota</taxon>
        <taxon>Fungi</taxon>
        <taxon>Dikarya</taxon>
        <taxon>Basidiomycota</taxon>
        <taxon>Agaricomycotina</taxon>
        <taxon>Agaricomycetes</taxon>
        <taxon>Auriculariales</taxon>
        <taxon>Exidiaceae</taxon>
        <taxon>Exidia</taxon>
    </lineage>
</organism>
<evidence type="ECO:0000256" key="1">
    <source>
        <dbReference type="SAM" id="MobiDB-lite"/>
    </source>
</evidence>
<accession>A0A165JYB9</accession>
<name>A0A165JYB9_EXIGL</name>
<dbReference type="EMBL" id="KV425956">
    <property type="protein sequence ID" value="KZV95518.1"/>
    <property type="molecule type" value="Genomic_DNA"/>
</dbReference>
<protein>
    <submittedName>
        <fullName evidence="2">Uncharacterized protein</fullName>
    </submittedName>
</protein>
<reference evidence="2 3" key="1">
    <citation type="journal article" date="2016" name="Mol. Biol. Evol.">
        <title>Comparative Genomics of Early-Diverging Mushroom-Forming Fungi Provides Insights into the Origins of Lignocellulose Decay Capabilities.</title>
        <authorList>
            <person name="Nagy L.G."/>
            <person name="Riley R."/>
            <person name="Tritt A."/>
            <person name="Adam C."/>
            <person name="Daum C."/>
            <person name="Floudas D."/>
            <person name="Sun H."/>
            <person name="Yadav J.S."/>
            <person name="Pangilinan J."/>
            <person name="Larsson K.H."/>
            <person name="Matsuura K."/>
            <person name="Barry K."/>
            <person name="Labutti K."/>
            <person name="Kuo R."/>
            <person name="Ohm R.A."/>
            <person name="Bhattacharya S.S."/>
            <person name="Shirouzu T."/>
            <person name="Yoshinaga Y."/>
            <person name="Martin F.M."/>
            <person name="Grigoriev I.V."/>
            <person name="Hibbett D.S."/>
        </authorList>
    </citation>
    <scope>NUCLEOTIDE SEQUENCE [LARGE SCALE GENOMIC DNA]</scope>
    <source>
        <strain evidence="2 3">HHB12029</strain>
    </source>
</reference>
<dbReference type="AlphaFoldDB" id="A0A165JYB9"/>